<accession>A0AAV4DMX6</accession>
<gene>
    <name evidence="1" type="ORF">PoB_007203400</name>
</gene>
<evidence type="ECO:0000313" key="1">
    <source>
        <dbReference type="EMBL" id="GFO45529.1"/>
    </source>
</evidence>
<evidence type="ECO:0000313" key="2">
    <source>
        <dbReference type="Proteomes" id="UP000735302"/>
    </source>
</evidence>
<dbReference type="EMBL" id="BLXT01008064">
    <property type="protein sequence ID" value="GFO45529.1"/>
    <property type="molecule type" value="Genomic_DNA"/>
</dbReference>
<keyword evidence="2" id="KW-1185">Reference proteome</keyword>
<name>A0AAV4DMX6_9GAST</name>
<organism evidence="1 2">
    <name type="scientific">Plakobranchus ocellatus</name>
    <dbReference type="NCBI Taxonomy" id="259542"/>
    <lineage>
        <taxon>Eukaryota</taxon>
        <taxon>Metazoa</taxon>
        <taxon>Spiralia</taxon>
        <taxon>Lophotrochozoa</taxon>
        <taxon>Mollusca</taxon>
        <taxon>Gastropoda</taxon>
        <taxon>Heterobranchia</taxon>
        <taxon>Euthyneura</taxon>
        <taxon>Panpulmonata</taxon>
        <taxon>Sacoglossa</taxon>
        <taxon>Placobranchoidea</taxon>
        <taxon>Plakobranchidae</taxon>
        <taxon>Plakobranchus</taxon>
    </lineage>
</organism>
<sequence>MDAAALQSLNSATMLFDRLFIVEKHGWPEHILYPVLADGSLAVASEICQVGDITGDWNMMSHFQETLTRVVTEALMSLNMGA</sequence>
<comment type="caution">
    <text evidence="1">The sequence shown here is derived from an EMBL/GenBank/DDBJ whole genome shotgun (WGS) entry which is preliminary data.</text>
</comment>
<protein>
    <submittedName>
        <fullName evidence="1">Uncharacterized protein</fullName>
    </submittedName>
</protein>
<dbReference type="Proteomes" id="UP000735302">
    <property type="component" value="Unassembled WGS sequence"/>
</dbReference>
<proteinExistence type="predicted"/>
<dbReference type="AlphaFoldDB" id="A0AAV4DMX6"/>
<reference evidence="1 2" key="1">
    <citation type="journal article" date="2021" name="Elife">
        <title>Chloroplast acquisition without the gene transfer in kleptoplastic sea slugs, Plakobranchus ocellatus.</title>
        <authorList>
            <person name="Maeda T."/>
            <person name="Takahashi S."/>
            <person name="Yoshida T."/>
            <person name="Shimamura S."/>
            <person name="Takaki Y."/>
            <person name="Nagai Y."/>
            <person name="Toyoda A."/>
            <person name="Suzuki Y."/>
            <person name="Arimoto A."/>
            <person name="Ishii H."/>
            <person name="Satoh N."/>
            <person name="Nishiyama T."/>
            <person name="Hasebe M."/>
            <person name="Maruyama T."/>
            <person name="Minagawa J."/>
            <person name="Obokata J."/>
            <person name="Shigenobu S."/>
        </authorList>
    </citation>
    <scope>NUCLEOTIDE SEQUENCE [LARGE SCALE GENOMIC DNA]</scope>
</reference>